<keyword evidence="5" id="KW-0378">Hydrolase</keyword>
<dbReference type="SUPFAM" id="SSF63411">
    <property type="entry name" value="LuxS/MPP-like metallohydrolase"/>
    <property type="match status" value="4"/>
</dbReference>
<evidence type="ECO:0000313" key="12">
    <source>
        <dbReference type="EMBL" id="MVW63591.1"/>
    </source>
</evidence>
<gene>
    <name evidence="12" type="ORF">GPY61_27060</name>
</gene>
<evidence type="ECO:0000256" key="7">
    <source>
        <dbReference type="ARBA" id="ARBA00023049"/>
    </source>
</evidence>
<evidence type="ECO:0000259" key="11">
    <source>
        <dbReference type="Pfam" id="PF05193"/>
    </source>
</evidence>
<dbReference type="GO" id="GO:0006508">
    <property type="term" value="P:proteolysis"/>
    <property type="evidence" value="ECO:0007669"/>
    <property type="project" value="UniProtKB-KW"/>
</dbReference>
<evidence type="ECO:0000256" key="3">
    <source>
        <dbReference type="ARBA" id="ARBA00022670"/>
    </source>
</evidence>
<name>A0A7X3G4L9_9BURK</name>
<dbReference type="InterPro" id="IPR050626">
    <property type="entry name" value="Peptidase_M16"/>
</dbReference>
<dbReference type="Proteomes" id="UP000443353">
    <property type="component" value="Unassembled WGS sequence"/>
</dbReference>
<dbReference type="InterPro" id="IPR007863">
    <property type="entry name" value="Peptidase_M16_C"/>
</dbReference>
<feature type="chain" id="PRO_5031389559" evidence="9">
    <location>
        <begin position="23"/>
        <end position="944"/>
    </location>
</feature>
<dbReference type="PANTHER" id="PTHR43690:SF34">
    <property type="entry name" value="ZINC PROTEASE PQQL-LIKE"/>
    <property type="match status" value="1"/>
</dbReference>
<evidence type="ECO:0000256" key="6">
    <source>
        <dbReference type="ARBA" id="ARBA00022833"/>
    </source>
</evidence>
<feature type="signal peptide" evidence="9">
    <location>
        <begin position="1"/>
        <end position="22"/>
    </location>
</feature>
<dbReference type="Gene3D" id="3.30.830.10">
    <property type="entry name" value="Metalloenzyme, LuxS/M16 peptidase-like"/>
    <property type="match status" value="4"/>
</dbReference>
<comment type="caution">
    <text evidence="12">The sequence shown here is derived from an EMBL/GenBank/DDBJ whole genome shotgun (WGS) entry which is preliminary data.</text>
</comment>
<evidence type="ECO:0000259" key="10">
    <source>
        <dbReference type="Pfam" id="PF00675"/>
    </source>
</evidence>
<keyword evidence="13" id="KW-1185">Reference proteome</keyword>
<keyword evidence="3" id="KW-0645">Protease</keyword>
<organism evidence="12 13">
    <name type="scientific">Massilia cellulosiltytica</name>
    <dbReference type="NCBI Taxonomy" id="2683234"/>
    <lineage>
        <taxon>Bacteria</taxon>
        <taxon>Pseudomonadati</taxon>
        <taxon>Pseudomonadota</taxon>
        <taxon>Betaproteobacteria</taxon>
        <taxon>Burkholderiales</taxon>
        <taxon>Oxalobacteraceae</taxon>
        <taxon>Telluria group</taxon>
        <taxon>Massilia</taxon>
    </lineage>
</organism>
<evidence type="ECO:0000313" key="13">
    <source>
        <dbReference type="Proteomes" id="UP000443353"/>
    </source>
</evidence>
<feature type="domain" description="Peptidase M16 C-terminal" evidence="11">
    <location>
        <begin position="699"/>
        <end position="867"/>
    </location>
</feature>
<dbReference type="Pfam" id="PF00675">
    <property type="entry name" value="Peptidase_M16"/>
    <property type="match status" value="1"/>
</dbReference>
<sequence>MPFLFRATVLAAALATLLPATAAVDLNARVPVGPQVKVGKLANGLTYYIQKNGKPEHRVELRLVVKAGSALEDDDQQGLAHMLEHLAFNGSTHFKKQELVSYLQSIGVKFGADLNAYTGLDETVYMLPVPTDRKENVETAFTVLEDWAHGVTLAADDIDKERAIVLEEARLHKGAQERLRKALAPKLYNGSRYALREPIGKEDVIRTAQPEALRRFYRDWYRPDLMAVIVVGDIEPAEAERLVKAHFAGLANPPQPRPRTYADIPARTRTEAFVFADEEMSGSAVELNYPVRLEPDLGTYGSYRAKVVDNLAAILLSLRLGELTQQANPPFLGAGGRTIPVTARHKAFSISAAVGAGGVVPAVAAVEQEMHRVRQFGFSEAELARVRKVVLNGMESAVKQRDTTDSGRYVAEYQRNFLAGESIPGIEAEFHVMQELLPEITVADLNAAARNAFPADAGKLVVFAGNTKAGPAPTTDQLVAADAAAAHATVTDRAEKKVAQRLMDRPAAPGRIVTETRDETLGLTRLTLSNGVQVVLKPTAFRKDEVLLGAVRYGGQTLVDEKDLPNARAATGLAMSMGIKDFAPTDLMKMLAGRRAAVTLGMSDYTDEIGGQSASGAEDLETMFQMLWLRFDGVRRDESLYKAYMGALGDMVRNRAAAPEQRFAEAVADTLYGRHPYEGRMPTQEDLGKIDLDRSLAVYRQRFASAKGLTFVVVGDFDPATIKPLVTAYLGTLPTPDLPLAYRDVGLRIAQGVVKKEVHAGTEPKSVVSLTFSGPAAWSPAEALRMSALIEVMNLRVNAVLREKLGLIYSGQMAGAVQRIPYQHYEISTQLPTGPEKVDQLVAALFAEIDSVKANGPTQAELDKVKANWRVVHERSQHENGYWLQSVKVSLLDGTPLSHLLTVMDEVDALTVADVRTAAQRYFDKDNYVQVVLLPEADVKTASK</sequence>
<dbReference type="RefSeq" id="WP_056132952.1">
    <property type="nucleotide sequence ID" value="NZ_WSES01000009.1"/>
</dbReference>
<dbReference type="AlphaFoldDB" id="A0A7X3G4L9"/>
<evidence type="ECO:0000256" key="5">
    <source>
        <dbReference type="ARBA" id="ARBA00022801"/>
    </source>
</evidence>
<evidence type="ECO:0000256" key="8">
    <source>
        <dbReference type="RuleBase" id="RU004447"/>
    </source>
</evidence>
<keyword evidence="4" id="KW-0479">Metal-binding</keyword>
<feature type="domain" description="Peptidase M16 C-terminal" evidence="11">
    <location>
        <begin position="209"/>
        <end position="388"/>
    </location>
</feature>
<accession>A0A7X3G4L9</accession>
<keyword evidence="6" id="KW-0862">Zinc</keyword>
<dbReference type="GO" id="GO:0004222">
    <property type="term" value="F:metalloendopeptidase activity"/>
    <property type="evidence" value="ECO:0007669"/>
    <property type="project" value="InterPro"/>
</dbReference>
<evidence type="ECO:0000256" key="1">
    <source>
        <dbReference type="ARBA" id="ARBA00001947"/>
    </source>
</evidence>
<evidence type="ECO:0000256" key="2">
    <source>
        <dbReference type="ARBA" id="ARBA00007261"/>
    </source>
</evidence>
<keyword evidence="7" id="KW-0482">Metalloprotease</keyword>
<dbReference type="InterPro" id="IPR011765">
    <property type="entry name" value="Pept_M16_N"/>
</dbReference>
<dbReference type="InterPro" id="IPR001431">
    <property type="entry name" value="Pept_M16_Zn_BS"/>
</dbReference>
<comment type="similarity">
    <text evidence="2 8">Belongs to the peptidase M16 family.</text>
</comment>
<dbReference type="Pfam" id="PF05193">
    <property type="entry name" value="Peptidase_M16_C"/>
    <property type="match status" value="2"/>
</dbReference>
<reference evidence="12 13" key="1">
    <citation type="submission" date="2019-12" db="EMBL/GenBank/DDBJ databases">
        <authorList>
            <person name="Li C."/>
            <person name="Zhao J."/>
        </authorList>
    </citation>
    <scope>NUCLEOTIDE SEQUENCE [LARGE SCALE GENOMIC DNA]</scope>
    <source>
        <strain evidence="12 13">NEAU-DD11</strain>
    </source>
</reference>
<dbReference type="PANTHER" id="PTHR43690">
    <property type="entry name" value="NARDILYSIN"/>
    <property type="match status" value="1"/>
</dbReference>
<keyword evidence="9" id="KW-0732">Signal</keyword>
<dbReference type="GO" id="GO:0046872">
    <property type="term" value="F:metal ion binding"/>
    <property type="evidence" value="ECO:0007669"/>
    <property type="project" value="UniProtKB-KW"/>
</dbReference>
<evidence type="ECO:0000256" key="9">
    <source>
        <dbReference type="SAM" id="SignalP"/>
    </source>
</evidence>
<comment type="cofactor">
    <cofactor evidence="1">
        <name>Zn(2+)</name>
        <dbReference type="ChEBI" id="CHEBI:29105"/>
    </cofactor>
</comment>
<feature type="domain" description="Peptidase M16 N-terminal" evidence="10">
    <location>
        <begin position="51"/>
        <end position="189"/>
    </location>
</feature>
<proteinExistence type="inferred from homology"/>
<dbReference type="InterPro" id="IPR011249">
    <property type="entry name" value="Metalloenz_LuxS/M16"/>
</dbReference>
<protein>
    <submittedName>
        <fullName evidence="12">Insulinase family protein</fullName>
    </submittedName>
</protein>
<evidence type="ECO:0000256" key="4">
    <source>
        <dbReference type="ARBA" id="ARBA00022723"/>
    </source>
</evidence>
<dbReference type="EMBL" id="WSES01000009">
    <property type="protein sequence ID" value="MVW63591.1"/>
    <property type="molecule type" value="Genomic_DNA"/>
</dbReference>
<dbReference type="PROSITE" id="PS00143">
    <property type="entry name" value="INSULINASE"/>
    <property type="match status" value="1"/>
</dbReference>